<dbReference type="EMBL" id="VSSQ01000043">
    <property type="protein sequence ID" value="MPL68788.1"/>
    <property type="molecule type" value="Genomic_DNA"/>
</dbReference>
<proteinExistence type="predicted"/>
<reference evidence="1" key="1">
    <citation type="submission" date="2019-08" db="EMBL/GenBank/DDBJ databases">
        <authorList>
            <person name="Kucharzyk K."/>
            <person name="Murdoch R.W."/>
            <person name="Higgins S."/>
            <person name="Loffler F."/>
        </authorList>
    </citation>
    <scope>NUCLEOTIDE SEQUENCE</scope>
</reference>
<dbReference type="AlphaFoldDB" id="A0A644TP78"/>
<evidence type="ECO:0000313" key="1">
    <source>
        <dbReference type="EMBL" id="MPL68788.1"/>
    </source>
</evidence>
<accession>A0A644TP78</accession>
<comment type="caution">
    <text evidence="1">The sequence shown here is derived from an EMBL/GenBank/DDBJ whole genome shotgun (WGS) entry which is preliminary data.</text>
</comment>
<organism evidence="1">
    <name type="scientific">bioreactor metagenome</name>
    <dbReference type="NCBI Taxonomy" id="1076179"/>
    <lineage>
        <taxon>unclassified sequences</taxon>
        <taxon>metagenomes</taxon>
        <taxon>ecological metagenomes</taxon>
    </lineage>
</organism>
<name>A0A644TP78_9ZZZZ</name>
<sequence>MEYAVMLGTVGCRKEDSILGSVWGGWMNWWRRMLAAADRF</sequence>
<gene>
    <name evidence="1" type="ORF">SDC9_14517</name>
</gene>
<protein>
    <submittedName>
        <fullName evidence="1">Uncharacterized protein</fullName>
    </submittedName>
</protein>